<dbReference type="Proteomes" id="UP000824145">
    <property type="component" value="Unassembled WGS sequence"/>
</dbReference>
<feature type="transmembrane region" description="Helical" evidence="2">
    <location>
        <begin position="43"/>
        <end position="67"/>
    </location>
</feature>
<keyword evidence="2" id="KW-0472">Membrane</keyword>
<proteinExistence type="predicted"/>
<organism evidence="3 4">
    <name type="scientific">Candidatus Caccalectryoclostridium excrementigallinarum</name>
    <dbReference type="NCBI Taxonomy" id="2840710"/>
    <lineage>
        <taxon>Bacteria</taxon>
        <taxon>Bacillati</taxon>
        <taxon>Bacillota</taxon>
        <taxon>Clostridia</taxon>
        <taxon>Christensenellales</taxon>
        <taxon>Christensenellaceae</taxon>
        <taxon>Christensenellaceae incertae sedis</taxon>
        <taxon>Candidatus Caccalectryoclostridium</taxon>
    </lineage>
</organism>
<evidence type="ECO:0008006" key="5">
    <source>
        <dbReference type="Google" id="ProtNLM"/>
    </source>
</evidence>
<name>A0A9D1SKU4_9FIRM</name>
<evidence type="ECO:0000313" key="4">
    <source>
        <dbReference type="Proteomes" id="UP000824145"/>
    </source>
</evidence>
<gene>
    <name evidence="3" type="ORF">IAB07_06195</name>
</gene>
<feature type="compositionally biased region" description="Basic and acidic residues" evidence="1">
    <location>
        <begin position="199"/>
        <end position="215"/>
    </location>
</feature>
<feature type="region of interest" description="Disordered" evidence="1">
    <location>
        <begin position="177"/>
        <end position="222"/>
    </location>
</feature>
<keyword evidence="2" id="KW-0812">Transmembrane</keyword>
<dbReference type="EMBL" id="DVNJ01000032">
    <property type="protein sequence ID" value="HIU63338.1"/>
    <property type="molecule type" value="Genomic_DNA"/>
</dbReference>
<reference evidence="3" key="2">
    <citation type="journal article" date="2021" name="PeerJ">
        <title>Extensive microbial diversity within the chicken gut microbiome revealed by metagenomics and culture.</title>
        <authorList>
            <person name="Gilroy R."/>
            <person name="Ravi A."/>
            <person name="Getino M."/>
            <person name="Pursley I."/>
            <person name="Horton D.L."/>
            <person name="Alikhan N.F."/>
            <person name="Baker D."/>
            <person name="Gharbi K."/>
            <person name="Hall N."/>
            <person name="Watson M."/>
            <person name="Adriaenssens E.M."/>
            <person name="Foster-Nyarko E."/>
            <person name="Jarju S."/>
            <person name="Secka A."/>
            <person name="Antonio M."/>
            <person name="Oren A."/>
            <person name="Chaudhuri R.R."/>
            <person name="La Ragione R."/>
            <person name="Hildebrand F."/>
            <person name="Pallen M.J."/>
        </authorList>
    </citation>
    <scope>NUCLEOTIDE SEQUENCE</scope>
    <source>
        <strain evidence="3">9366</strain>
    </source>
</reference>
<feature type="transmembrane region" description="Helical" evidence="2">
    <location>
        <begin position="12"/>
        <end position="37"/>
    </location>
</feature>
<evidence type="ECO:0000313" key="3">
    <source>
        <dbReference type="EMBL" id="HIU63338.1"/>
    </source>
</evidence>
<reference evidence="3" key="1">
    <citation type="submission" date="2020-10" db="EMBL/GenBank/DDBJ databases">
        <authorList>
            <person name="Gilroy R."/>
        </authorList>
    </citation>
    <scope>NUCLEOTIDE SEQUENCE</scope>
    <source>
        <strain evidence="3">9366</strain>
    </source>
</reference>
<evidence type="ECO:0000256" key="2">
    <source>
        <dbReference type="SAM" id="Phobius"/>
    </source>
</evidence>
<accession>A0A9D1SKU4</accession>
<sequence>MFEKSDKYFFAARITLNVLHILGMLLFLVVPILVAIFESDTSCLIYLVGVPATALSWLLTTVLFGVICDIKLIRNKLYCEDTRALAKICAGAEAFKNMARERIVRAEKGAELKELIAMLDSGEISREEYAERVSELWKPIDEVRLAKEQEIARKQAEEKARAAKQAKQEEVAAIVSEAQQTLKAQEGEEKAESEESEEKAEGAKKREEGAKKPEEDPQEGEE</sequence>
<keyword evidence="2" id="KW-1133">Transmembrane helix</keyword>
<comment type="caution">
    <text evidence="3">The sequence shown here is derived from an EMBL/GenBank/DDBJ whole genome shotgun (WGS) entry which is preliminary data.</text>
</comment>
<protein>
    <recommendedName>
        <fullName evidence="5">SHOCT domain-containing protein</fullName>
    </recommendedName>
</protein>
<dbReference type="AlphaFoldDB" id="A0A9D1SKU4"/>
<evidence type="ECO:0000256" key="1">
    <source>
        <dbReference type="SAM" id="MobiDB-lite"/>
    </source>
</evidence>